<evidence type="ECO:0000259" key="4">
    <source>
        <dbReference type="PROSITE" id="PS50932"/>
    </source>
</evidence>
<evidence type="ECO:0000313" key="5">
    <source>
        <dbReference type="EMBL" id="SFA96911.1"/>
    </source>
</evidence>
<proteinExistence type="predicted"/>
<reference evidence="5 6" key="1">
    <citation type="submission" date="2016-10" db="EMBL/GenBank/DDBJ databases">
        <authorList>
            <person name="de Groot N.N."/>
        </authorList>
    </citation>
    <scope>NUCLEOTIDE SEQUENCE [LARGE SCALE GENOMIC DNA]</scope>
    <source>
        <strain evidence="5 6">CGMCC 4.6945</strain>
    </source>
</reference>
<keyword evidence="2 5" id="KW-0238">DNA-binding</keyword>
<dbReference type="SMART" id="SM00354">
    <property type="entry name" value="HTH_LACI"/>
    <property type="match status" value="1"/>
</dbReference>
<dbReference type="EMBL" id="FOKA01000004">
    <property type="protein sequence ID" value="SFA96911.1"/>
    <property type="molecule type" value="Genomic_DNA"/>
</dbReference>
<evidence type="ECO:0000256" key="3">
    <source>
        <dbReference type="ARBA" id="ARBA00023163"/>
    </source>
</evidence>
<dbReference type="SUPFAM" id="SSF53822">
    <property type="entry name" value="Periplasmic binding protein-like I"/>
    <property type="match status" value="1"/>
</dbReference>
<dbReference type="CDD" id="cd06267">
    <property type="entry name" value="PBP1_LacI_sugar_binding-like"/>
    <property type="match status" value="1"/>
</dbReference>
<dbReference type="PANTHER" id="PTHR30146:SF109">
    <property type="entry name" value="HTH-TYPE TRANSCRIPTIONAL REGULATOR GALS"/>
    <property type="match status" value="1"/>
</dbReference>
<feature type="domain" description="HTH lacI-type" evidence="4">
    <location>
        <begin position="1"/>
        <end position="53"/>
    </location>
</feature>
<gene>
    <name evidence="5" type="ORF">SAMN05421867_104185</name>
</gene>
<dbReference type="AlphaFoldDB" id="A0A1I0X7L5"/>
<dbReference type="GO" id="GO:0003700">
    <property type="term" value="F:DNA-binding transcription factor activity"/>
    <property type="evidence" value="ECO:0007669"/>
    <property type="project" value="TreeGrafter"/>
</dbReference>
<dbReference type="Pfam" id="PF00356">
    <property type="entry name" value="LacI"/>
    <property type="match status" value="1"/>
</dbReference>
<keyword evidence="3" id="KW-0804">Transcription</keyword>
<dbReference type="Gene3D" id="3.40.50.2300">
    <property type="match status" value="2"/>
</dbReference>
<dbReference type="InterPro" id="IPR046335">
    <property type="entry name" value="LacI/GalR-like_sensor"/>
</dbReference>
<dbReference type="GO" id="GO:0000976">
    <property type="term" value="F:transcription cis-regulatory region binding"/>
    <property type="evidence" value="ECO:0007669"/>
    <property type="project" value="TreeGrafter"/>
</dbReference>
<sequence>MRDVAALAGVSVKTVSRVVNLEPHTRPELVARVHAAIAELGWVASGAARTLRTGRTGMLGVGVAELRRPYLATLVEALVIEAERRGMPVAVEPLHGDPGRLRALLAARGRSVDAVVHVGPLPPGAPLDEGAADRPLVVVQGGPVAVDEVPPAVPVALVDRVDEDVVQAVVLIARHLAVMGRRRPVLLGPDRAHGPAEDRARPSAALRAALAAAAPGADPAPGPPLVALPAPADRAAGARAAVAALAAHPGTDVLLCTNDEVALGALAGLAAAGVMVPQQVAVVGYDALDDGRFSAPTLTTVDPGPRALARAALELVHDRLVGAGPAGPRTLVLPVELVRRGSTLGEAAT</sequence>
<dbReference type="SUPFAM" id="SSF47413">
    <property type="entry name" value="lambda repressor-like DNA-binding domains"/>
    <property type="match status" value="1"/>
</dbReference>
<dbReference type="CDD" id="cd01392">
    <property type="entry name" value="HTH_LacI"/>
    <property type="match status" value="1"/>
</dbReference>
<dbReference type="InterPro" id="IPR000843">
    <property type="entry name" value="HTH_LacI"/>
</dbReference>
<dbReference type="Gene3D" id="1.10.260.40">
    <property type="entry name" value="lambda repressor-like DNA-binding domains"/>
    <property type="match status" value="1"/>
</dbReference>
<dbReference type="InterPro" id="IPR028082">
    <property type="entry name" value="Peripla_BP_I"/>
</dbReference>
<keyword evidence="6" id="KW-1185">Reference proteome</keyword>
<dbReference type="OrthoDB" id="3563699at2"/>
<name>A0A1I0X7L5_9CELL</name>
<organism evidence="5 6">
    <name type="scientific">Cellulomonas marina</name>
    <dbReference type="NCBI Taxonomy" id="988821"/>
    <lineage>
        <taxon>Bacteria</taxon>
        <taxon>Bacillati</taxon>
        <taxon>Actinomycetota</taxon>
        <taxon>Actinomycetes</taxon>
        <taxon>Micrococcales</taxon>
        <taxon>Cellulomonadaceae</taxon>
        <taxon>Cellulomonas</taxon>
    </lineage>
</organism>
<dbReference type="PROSITE" id="PS50932">
    <property type="entry name" value="HTH_LACI_2"/>
    <property type="match status" value="1"/>
</dbReference>
<dbReference type="STRING" id="988821.SAMN05421867_104185"/>
<evidence type="ECO:0000256" key="1">
    <source>
        <dbReference type="ARBA" id="ARBA00023015"/>
    </source>
</evidence>
<dbReference type="InterPro" id="IPR010982">
    <property type="entry name" value="Lambda_DNA-bd_dom_sf"/>
</dbReference>
<dbReference type="PANTHER" id="PTHR30146">
    <property type="entry name" value="LACI-RELATED TRANSCRIPTIONAL REPRESSOR"/>
    <property type="match status" value="1"/>
</dbReference>
<accession>A0A1I0X7L5</accession>
<evidence type="ECO:0000313" key="6">
    <source>
        <dbReference type="Proteomes" id="UP000199012"/>
    </source>
</evidence>
<keyword evidence="1" id="KW-0805">Transcription regulation</keyword>
<protein>
    <submittedName>
        <fullName evidence="5">DNA-binding transcriptional regulator, LacI/PurR family</fullName>
    </submittedName>
</protein>
<dbReference type="Proteomes" id="UP000199012">
    <property type="component" value="Unassembled WGS sequence"/>
</dbReference>
<dbReference type="PROSITE" id="PS00356">
    <property type="entry name" value="HTH_LACI_1"/>
    <property type="match status" value="1"/>
</dbReference>
<dbReference type="Pfam" id="PF13377">
    <property type="entry name" value="Peripla_BP_3"/>
    <property type="match status" value="1"/>
</dbReference>
<evidence type="ECO:0000256" key="2">
    <source>
        <dbReference type="ARBA" id="ARBA00023125"/>
    </source>
</evidence>